<dbReference type="Gene3D" id="2.140.10.10">
    <property type="entry name" value="Quinoprotein alcohol dehydrogenase-like superfamily"/>
    <property type="match status" value="1"/>
</dbReference>
<proteinExistence type="predicted"/>
<feature type="domain" description="Pyrrolo-quinoline quinone repeat" evidence="1">
    <location>
        <begin position="4"/>
        <end position="123"/>
    </location>
</feature>
<dbReference type="InterPro" id="IPR002372">
    <property type="entry name" value="PQQ_rpt_dom"/>
</dbReference>
<dbReference type="RefSeq" id="WP_217629634.1">
    <property type="nucleotide sequence ID" value="NZ_FNGE01000001.1"/>
</dbReference>
<organism evidence="2 3">
    <name type="scientific">Paracoccus chinensis</name>
    <dbReference type="NCBI Taxonomy" id="525640"/>
    <lineage>
        <taxon>Bacteria</taxon>
        <taxon>Pseudomonadati</taxon>
        <taxon>Pseudomonadota</taxon>
        <taxon>Alphaproteobacteria</taxon>
        <taxon>Rhodobacterales</taxon>
        <taxon>Paracoccaceae</taxon>
        <taxon>Paracoccus</taxon>
    </lineage>
</organism>
<accession>A0A1G9CZF7</accession>
<name>A0A1G9CZF7_9RHOB</name>
<evidence type="ECO:0000313" key="2">
    <source>
        <dbReference type="EMBL" id="SDK56804.1"/>
    </source>
</evidence>
<dbReference type="STRING" id="525640.SAMN04487971_101384"/>
<gene>
    <name evidence="2" type="ORF">SAMN04487971_101384</name>
</gene>
<dbReference type="Proteomes" id="UP000199555">
    <property type="component" value="Unassembled WGS sequence"/>
</dbReference>
<dbReference type="Pfam" id="PF01011">
    <property type="entry name" value="PQQ"/>
    <property type="match status" value="1"/>
</dbReference>
<reference evidence="3" key="1">
    <citation type="submission" date="2016-10" db="EMBL/GenBank/DDBJ databases">
        <authorList>
            <person name="Varghese N."/>
            <person name="Submissions S."/>
        </authorList>
    </citation>
    <scope>NUCLEOTIDE SEQUENCE [LARGE SCALE GENOMIC DNA]</scope>
    <source>
        <strain evidence="3">CGMCC 1.7655</strain>
    </source>
</reference>
<dbReference type="EMBL" id="FNGE01000001">
    <property type="protein sequence ID" value="SDK56804.1"/>
    <property type="molecule type" value="Genomic_DNA"/>
</dbReference>
<protein>
    <submittedName>
        <fullName evidence="2">Quinoprotein glucose dehydrogenase</fullName>
    </submittedName>
</protein>
<dbReference type="SUPFAM" id="SSF50998">
    <property type="entry name" value="Quinoprotein alcohol dehydrogenase-like"/>
    <property type="match status" value="1"/>
</dbReference>
<sequence length="125" mass="14290">MTTRRPAWHFQTVHYNVWDYDLGSQPALVDFPAEGGTVPAVILSSKQGDIFVLDRRTGEPLHEVEEVPVPQGGVEPENLSPTQPVSRWHSLLMPDLTERQMWGMSPIDQMWCRIQFRRAYCEGAL</sequence>
<dbReference type="InterPro" id="IPR011047">
    <property type="entry name" value="Quinoprotein_ADH-like_sf"/>
</dbReference>
<keyword evidence="3" id="KW-1185">Reference proteome</keyword>
<evidence type="ECO:0000259" key="1">
    <source>
        <dbReference type="Pfam" id="PF01011"/>
    </source>
</evidence>
<evidence type="ECO:0000313" key="3">
    <source>
        <dbReference type="Proteomes" id="UP000199555"/>
    </source>
</evidence>
<dbReference type="AlphaFoldDB" id="A0A1G9CZF7"/>